<dbReference type="PANTHER" id="PTHR13696">
    <property type="entry name" value="P-LOOP CONTAINING NUCLEOSIDE TRIPHOSPHATE HYDROLASE"/>
    <property type="match status" value="1"/>
</dbReference>
<reference evidence="2 3" key="1">
    <citation type="submission" date="2016-10" db="EMBL/GenBank/DDBJ databases">
        <authorList>
            <person name="de Groot N.N."/>
        </authorList>
    </citation>
    <scope>NUCLEOTIDE SEQUENCE [LARGE SCALE GENOMIC DNA]</scope>
    <source>
        <strain evidence="2 3">JCM 19513</strain>
    </source>
</reference>
<dbReference type="InterPro" id="IPR050678">
    <property type="entry name" value="DNA_Partitioning_ATPase"/>
</dbReference>
<evidence type="ECO:0000313" key="3">
    <source>
        <dbReference type="Proteomes" id="UP000185766"/>
    </source>
</evidence>
<dbReference type="AlphaFoldDB" id="A0A1H7FHE4"/>
<feature type="region of interest" description="Disordered" evidence="1">
    <location>
        <begin position="1"/>
        <end position="106"/>
    </location>
</feature>
<dbReference type="InterPro" id="IPR017746">
    <property type="entry name" value="Cellulose_synthase_operon_BcsQ"/>
</dbReference>
<accession>A0A1H7FHE4</accession>
<feature type="compositionally biased region" description="Low complexity" evidence="1">
    <location>
        <begin position="97"/>
        <end position="106"/>
    </location>
</feature>
<dbReference type="RefSeq" id="WP_328586293.1">
    <property type="nucleotide sequence ID" value="NZ_FOAS01000001.1"/>
</dbReference>
<feature type="compositionally biased region" description="Low complexity" evidence="1">
    <location>
        <begin position="58"/>
        <end position="89"/>
    </location>
</feature>
<dbReference type="Pfam" id="PF06564">
    <property type="entry name" value="CBP_BcsQ"/>
    <property type="match status" value="1"/>
</dbReference>
<gene>
    <name evidence="2" type="ORF">SAMN05216214_101177</name>
</gene>
<dbReference type="PANTHER" id="PTHR13696:SF52">
    <property type="entry name" value="PARA FAMILY PROTEIN CT_582"/>
    <property type="match status" value="1"/>
</dbReference>
<dbReference type="InterPro" id="IPR024487">
    <property type="entry name" value="CBP_BcsR"/>
</dbReference>
<evidence type="ECO:0000313" key="2">
    <source>
        <dbReference type="EMBL" id="SEK23550.1"/>
    </source>
</evidence>
<protein>
    <submittedName>
        <fullName evidence="2">Cellulose synthase operon protein YhjQ</fullName>
    </submittedName>
</protein>
<dbReference type="EMBL" id="FOAS01000001">
    <property type="protein sequence ID" value="SEK23550.1"/>
    <property type="molecule type" value="Genomic_DNA"/>
</dbReference>
<dbReference type="InterPro" id="IPR027417">
    <property type="entry name" value="P-loop_NTPase"/>
</dbReference>
<dbReference type="STRING" id="1429083.GCA_001885685_02374"/>
<dbReference type="Proteomes" id="UP000185766">
    <property type="component" value="Unassembled WGS sequence"/>
</dbReference>
<sequence>MSASDIASLFKKFGGSPAQYQEITQAETEKASQKRWPSMFGGKKAAAQSDVPADEPEQQPAAEPEVAPAAPIAEQPAPAAPAPAAAPESKPAPTPSKKPSAKTPDAWSSAGLQSLLAKLADEANKPATPEPEQPKEPEPVAAAQPLRSKPELSEIKVVAVVSGKGGVGKSTMAANIAAALQKVGRPVLAIDLDPQNALHHHFQPEGEVSEEQGVVCFQQDWREQAVPTKDGVFVLPYGLADEAQRRIFEAQLADDPLWLAYQLSDLQLSEGAVVVIDTPPGPSIYLQQALTVANVALVVSLADAASYTALPMIDRLIASYTDERDDFAGTAYVVNQVDQSRQLNKDITQVMQGLLGERLIGRITRDQSISEALAYNRNVMDYDPHGRGCRDILDCTMALVGYFASDDEGA</sequence>
<keyword evidence="3" id="KW-1185">Reference proteome</keyword>
<dbReference type="Pfam" id="PF10945">
    <property type="entry name" value="CBP_BcsR"/>
    <property type="match status" value="1"/>
</dbReference>
<proteinExistence type="predicted"/>
<feature type="region of interest" description="Disordered" evidence="1">
    <location>
        <begin position="123"/>
        <end position="148"/>
    </location>
</feature>
<dbReference type="Gene3D" id="3.40.50.300">
    <property type="entry name" value="P-loop containing nucleotide triphosphate hydrolases"/>
    <property type="match status" value="1"/>
</dbReference>
<organism evidence="2 3">
    <name type="scientific">Atopomonas hussainii</name>
    <dbReference type="NCBI Taxonomy" id="1429083"/>
    <lineage>
        <taxon>Bacteria</taxon>
        <taxon>Pseudomonadati</taxon>
        <taxon>Pseudomonadota</taxon>
        <taxon>Gammaproteobacteria</taxon>
        <taxon>Pseudomonadales</taxon>
        <taxon>Pseudomonadaceae</taxon>
        <taxon>Atopomonas</taxon>
    </lineage>
</organism>
<name>A0A1H7FHE4_9GAMM</name>
<dbReference type="NCBIfam" id="TIGR03371">
    <property type="entry name" value="cellulose_yhjQ"/>
    <property type="match status" value="1"/>
</dbReference>
<dbReference type="SUPFAM" id="SSF52540">
    <property type="entry name" value="P-loop containing nucleoside triphosphate hydrolases"/>
    <property type="match status" value="1"/>
</dbReference>
<evidence type="ECO:0000256" key="1">
    <source>
        <dbReference type="SAM" id="MobiDB-lite"/>
    </source>
</evidence>